<sequence length="246" mass="29014">MFKVLVIAYYYPPMGLSGVQRVLKFTKYMKQFGWEPTVIATDKTAYYAHDKSLMTEAEKAEIKIIRTGGKDPNSLLAKRGTVKMPRESIRKLAGRISKTFFIPDNKKFWSKKACKVARKILSEDEFDMIFVSVPPFSQFQVAIKLKKEFDLPLIVDYRDSWIDNHFAFYPTPYHRWKNKRLEYASLRYADKVIVVNRKIKEKLLRNYQFLSFGDIEIIPHGFDTHDFENVQPITFKERKLRILYSG</sequence>
<feature type="domain" description="Glycosyltransferase subfamily 4-like N-terminal" evidence="1">
    <location>
        <begin position="93"/>
        <end position="225"/>
    </location>
</feature>
<keyword evidence="2" id="KW-0808">Transferase</keyword>
<evidence type="ECO:0000313" key="2">
    <source>
        <dbReference type="EMBL" id="VAX25239.1"/>
    </source>
</evidence>
<protein>
    <submittedName>
        <fullName evidence="2">TPR/glycosyl transferase domain protein</fullName>
    </submittedName>
</protein>
<gene>
    <name evidence="2" type="ORF">MNBD_IGNAVI01-908</name>
</gene>
<proteinExistence type="predicted"/>
<dbReference type="Pfam" id="PF13439">
    <property type="entry name" value="Glyco_transf_4"/>
    <property type="match status" value="1"/>
</dbReference>
<organism evidence="2">
    <name type="scientific">hydrothermal vent metagenome</name>
    <dbReference type="NCBI Taxonomy" id="652676"/>
    <lineage>
        <taxon>unclassified sequences</taxon>
        <taxon>metagenomes</taxon>
        <taxon>ecological metagenomes</taxon>
    </lineage>
</organism>
<name>A0A3B1C4Z3_9ZZZZ</name>
<dbReference type="Gene3D" id="3.40.50.2000">
    <property type="entry name" value="Glycogen Phosphorylase B"/>
    <property type="match status" value="1"/>
</dbReference>
<reference evidence="2" key="1">
    <citation type="submission" date="2018-06" db="EMBL/GenBank/DDBJ databases">
        <authorList>
            <person name="Zhirakovskaya E."/>
        </authorList>
    </citation>
    <scope>NUCLEOTIDE SEQUENCE</scope>
</reference>
<feature type="non-terminal residue" evidence="2">
    <location>
        <position position="246"/>
    </location>
</feature>
<accession>A0A3B1C4Z3</accession>
<dbReference type="SUPFAM" id="SSF53756">
    <property type="entry name" value="UDP-Glycosyltransferase/glycogen phosphorylase"/>
    <property type="match status" value="1"/>
</dbReference>
<dbReference type="GO" id="GO:0016740">
    <property type="term" value="F:transferase activity"/>
    <property type="evidence" value="ECO:0007669"/>
    <property type="project" value="UniProtKB-KW"/>
</dbReference>
<dbReference type="InterPro" id="IPR028098">
    <property type="entry name" value="Glyco_trans_4-like_N"/>
</dbReference>
<dbReference type="EMBL" id="UOGD01000293">
    <property type="protein sequence ID" value="VAX25239.1"/>
    <property type="molecule type" value="Genomic_DNA"/>
</dbReference>
<dbReference type="AlphaFoldDB" id="A0A3B1C4Z3"/>
<evidence type="ECO:0000259" key="1">
    <source>
        <dbReference type="Pfam" id="PF13439"/>
    </source>
</evidence>